<organism evidence="11 12">
    <name type="scientific">Trapa incisa</name>
    <dbReference type="NCBI Taxonomy" id="236973"/>
    <lineage>
        <taxon>Eukaryota</taxon>
        <taxon>Viridiplantae</taxon>
        <taxon>Streptophyta</taxon>
        <taxon>Embryophyta</taxon>
        <taxon>Tracheophyta</taxon>
        <taxon>Spermatophyta</taxon>
        <taxon>Magnoliopsida</taxon>
        <taxon>eudicotyledons</taxon>
        <taxon>Gunneridae</taxon>
        <taxon>Pentapetalae</taxon>
        <taxon>rosids</taxon>
        <taxon>malvids</taxon>
        <taxon>Myrtales</taxon>
        <taxon>Lythraceae</taxon>
        <taxon>Trapa</taxon>
    </lineage>
</organism>
<evidence type="ECO:0000256" key="7">
    <source>
        <dbReference type="ARBA" id="ARBA00023242"/>
    </source>
</evidence>
<dbReference type="FunFam" id="1.10.10.60:FF:000099">
    <property type="entry name" value="MYB transcription factor"/>
    <property type="match status" value="1"/>
</dbReference>
<feature type="domain" description="HTH myb-type" evidence="10">
    <location>
        <begin position="9"/>
        <end position="61"/>
    </location>
</feature>
<evidence type="ECO:0000259" key="10">
    <source>
        <dbReference type="PROSITE" id="PS51294"/>
    </source>
</evidence>
<sequence length="339" mass="37123">MGRSPCCDKVGLKKGPWTPEEDQKLMAYIEEHGHGSWRSLPTKAGLQRCGKSCRLRWTNYLRPDIKRGKFSLQEEQTIIQLHALLGNRWSAIATHLPKRTDNEIKNYWNTHLKKRLAKMGIDPVTHKPKNEALPSSVDGQYKSAAKLSHMAQWESARLEAEARLVRESKLLRSHSFSQGCSSSASGFSPVSTFMAPGQILGSKISGDNLESPTSILTFSESIPPVMSAANTAENPKKQTIEFVGSSDQQGGGNIIKEEGHYQTIEFVLMQQEAEGLGFTELLLDSSGEQSLSEGGNGGAGDSDNGGENGGRTDHHEDNKNYWNSILNLVNSSPAGSPLF</sequence>
<dbReference type="InterPro" id="IPR017930">
    <property type="entry name" value="Myb_dom"/>
</dbReference>
<dbReference type="GO" id="GO:0005634">
    <property type="term" value="C:nucleus"/>
    <property type="evidence" value="ECO:0007669"/>
    <property type="project" value="UniProtKB-SubCell"/>
</dbReference>
<feature type="domain" description="HTH myb-type" evidence="10">
    <location>
        <begin position="62"/>
        <end position="116"/>
    </location>
</feature>
<reference evidence="11 12" key="1">
    <citation type="journal article" date="2023" name="Hortic Res">
        <title>Pangenome of water caltrop reveals structural variations and asymmetric subgenome divergence after allopolyploidization.</title>
        <authorList>
            <person name="Zhang X."/>
            <person name="Chen Y."/>
            <person name="Wang L."/>
            <person name="Yuan Y."/>
            <person name="Fang M."/>
            <person name="Shi L."/>
            <person name="Lu R."/>
            <person name="Comes H.P."/>
            <person name="Ma Y."/>
            <person name="Chen Y."/>
            <person name="Huang G."/>
            <person name="Zhou Y."/>
            <person name="Zheng Z."/>
            <person name="Qiu Y."/>
        </authorList>
    </citation>
    <scope>NUCLEOTIDE SEQUENCE [LARGE SCALE GENOMIC DNA]</scope>
    <source>
        <tissue evidence="11">Roots</tissue>
    </source>
</reference>
<evidence type="ECO:0000256" key="6">
    <source>
        <dbReference type="ARBA" id="ARBA00023163"/>
    </source>
</evidence>
<dbReference type="SMART" id="SM00717">
    <property type="entry name" value="SANT"/>
    <property type="match status" value="2"/>
</dbReference>
<keyword evidence="12" id="KW-1185">Reference proteome</keyword>
<dbReference type="PANTHER" id="PTHR10641:SF586">
    <property type="entry name" value="TRANSCRIPTION FACTOR MYB16"/>
    <property type="match status" value="1"/>
</dbReference>
<comment type="caution">
    <text evidence="11">The sequence shown here is derived from an EMBL/GenBank/DDBJ whole genome shotgun (WGS) entry which is preliminary data.</text>
</comment>
<gene>
    <name evidence="11" type="ORF">SAY87_021653</name>
</gene>
<dbReference type="PROSITE" id="PS51294">
    <property type="entry name" value="HTH_MYB"/>
    <property type="match status" value="2"/>
</dbReference>
<feature type="region of interest" description="Disordered" evidence="8">
    <location>
        <begin position="287"/>
        <end position="318"/>
    </location>
</feature>
<keyword evidence="7" id="KW-0539">Nucleus</keyword>
<dbReference type="EMBL" id="JAXIOK010000016">
    <property type="protein sequence ID" value="KAK4752855.1"/>
    <property type="molecule type" value="Genomic_DNA"/>
</dbReference>
<dbReference type="PROSITE" id="PS50090">
    <property type="entry name" value="MYB_LIKE"/>
    <property type="match status" value="2"/>
</dbReference>
<dbReference type="GO" id="GO:1901957">
    <property type="term" value="P:regulation of cutin biosynthetic process"/>
    <property type="evidence" value="ECO:0007669"/>
    <property type="project" value="UniProtKB-ARBA"/>
</dbReference>
<accession>A0AAN7PWI3</accession>
<evidence type="ECO:0000313" key="12">
    <source>
        <dbReference type="Proteomes" id="UP001345219"/>
    </source>
</evidence>
<evidence type="ECO:0000256" key="2">
    <source>
        <dbReference type="ARBA" id="ARBA00022473"/>
    </source>
</evidence>
<dbReference type="FunFam" id="1.10.10.60:FF:000001">
    <property type="entry name" value="MYB-related transcription factor"/>
    <property type="match status" value="1"/>
</dbReference>
<dbReference type="SUPFAM" id="SSF46689">
    <property type="entry name" value="Homeodomain-like"/>
    <property type="match status" value="1"/>
</dbReference>
<evidence type="ECO:0000256" key="3">
    <source>
        <dbReference type="ARBA" id="ARBA00022737"/>
    </source>
</evidence>
<feature type="domain" description="Myb-like" evidence="9">
    <location>
        <begin position="9"/>
        <end position="61"/>
    </location>
</feature>
<feature type="domain" description="Myb-like" evidence="9">
    <location>
        <begin position="62"/>
        <end position="112"/>
    </location>
</feature>
<dbReference type="CDD" id="cd00167">
    <property type="entry name" value="SANT"/>
    <property type="match status" value="2"/>
</dbReference>
<keyword evidence="2" id="KW-0217">Developmental protein</keyword>
<evidence type="ECO:0000256" key="5">
    <source>
        <dbReference type="ARBA" id="ARBA00023125"/>
    </source>
</evidence>
<keyword evidence="3" id="KW-0677">Repeat</keyword>
<dbReference type="InterPro" id="IPR001005">
    <property type="entry name" value="SANT/Myb"/>
</dbReference>
<name>A0AAN7PWI3_9MYRT</name>
<dbReference type="GO" id="GO:0000902">
    <property type="term" value="P:cell morphogenesis"/>
    <property type="evidence" value="ECO:0007669"/>
    <property type="project" value="UniProtKB-ARBA"/>
</dbReference>
<protein>
    <submittedName>
        <fullName evidence="11">Uncharacterized protein</fullName>
    </submittedName>
</protein>
<evidence type="ECO:0000313" key="11">
    <source>
        <dbReference type="EMBL" id="KAK4752855.1"/>
    </source>
</evidence>
<keyword evidence="5" id="KW-0238">DNA-binding</keyword>
<dbReference type="PANTHER" id="PTHR10641">
    <property type="entry name" value="MYB FAMILY TRANSCRIPTION FACTOR"/>
    <property type="match status" value="1"/>
</dbReference>
<dbReference type="Gene3D" id="1.10.10.60">
    <property type="entry name" value="Homeodomain-like"/>
    <property type="match status" value="2"/>
</dbReference>
<evidence type="ECO:0000256" key="8">
    <source>
        <dbReference type="SAM" id="MobiDB-lite"/>
    </source>
</evidence>
<proteinExistence type="predicted"/>
<dbReference type="InterPro" id="IPR009057">
    <property type="entry name" value="Homeodomain-like_sf"/>
</dbReference>
<dbReference type="Pfam" id="PF00249">
    <property type="entry name" value="Myb_DNA-binding"/>
    <property type="match status" value="2"/>
</dbReference>
<evidence type="ECO:0000256" key="4">
    <source>
        <dbReference type="ARBA" id="ARBA00023015"/>
    </source>
</evidence>
<evidence type="ECO:0000259" key="9">
    <source>
        <dbReference type="PROSITE" id="PS50090"/>
    </source>
</evidence>
<dbReference type="GO" id="GO:0003677">
    <property type="term" value="F:DNA binding"/>
    <property type="evidence" value="ECO:0007669"/>
    <property type="project" value="UniProtKB-KW"/>
</dbReference>
<dbReference type="InterPro" id="IPR015495">
    <property type="entry name" value="Myb_TF_plants"/>
</dbReference>
<evidence type="ECO:0000256" key="1">
    <source>
        <dbReference type="ARBA" id="ARBA00004123"/>
    </source>
</evidence>
<dbReference type="AlphaFoldDB" id="A0AAN7PWI3"/>
<keyword evidence="4" id="KW-0805">Transcription regulation</keyword>
<dbReference type="Proteomes" id="UP001345219">
    <property type="component" value="Chromosome 16"/>
</dbReference>
<keyword evidence="6" id="KW-0804">Transcription</keyword>
<comment type="subcellular location">
    <subcellularLocation>
        <location evidence="1">Nucleus</location>
    </subcellularLocation>
</comment>